<organism evidence="1 2">
    <name type="scientific">Paenirhodobacter populi</name>
    <dbReference type="NCBI Taxonomy" id="2306993"/>
    <lineage>
        <taxon>Bacteria</taxon>
        <taxon>Pseudomonadati</taxon>
        <taxon>Pseudomonadota</taxon>
        <taxon>Alphaproteobacteria</taxon>
        <taxon>Rhodobacterales</taxon>
        <taxon>Rhodobacter group</taxon>
        <taxon>Paenirhodobacter</taxon>
    </lineage>
</organism>
<proteinExistence type="predicted"/>
<reference evidence="1 2" key="1">
    <citation type="submission" date="2019-01" db="EMBL/GenBank/DDBJ databases">
        <title>Sinorhodobacter populi sp. nov. isolated from the symptomatic bark tissue of Populus euramericana canker.</title>
        <authorList>
            <person name="Xu G."/>
        </authorList>
    </citation>
    <scope>NUCLEOTIDE SEQUENCE [LARGE SCALE GENOMIC DNA]</scope>
    <source>
        <strain evidence="1 2">07D10-4-3</strain>
    </source>
</reference>
<comment type="caution">
    <text evidence="1">The sequence shown here is derived from an EMBL/GenBank/DDBJ whole genome shotgun (WGS) entry which is preliminary data.</text>
</comment>
<accession>A0A443K206</accession>
<name>A0A443K206_9RHOB</name>
<gene>
    <name evidence="1" type="ORF">D2T29_19675</name>
</gene>
<dbReference type="RefSeq" id="WP_128233824.1">
    <property type="nucleotide sequence ID" value="NZ_SAUY01000038.1"/>
</dbReference>
<dbReference type="EMBL" id="SAUY01000038">
    <property type="protein sequence ID" value="RWR26799.1"/>
    <property type="molecule type" value="Genomic_DNA"/>
</dbReference>
<dbReference type="Proteomes" id="UP000284451">
    <property type="component" value="Unassembled WGS sequence"/>
</dbReference>
<evidence type="ECO:0000313" key="2">
    <source>
        <dbReference type="Proteomes" id="UP000284451"/>
    </source>
</evidence>
<dbReference type="AlphaFoldDB" id="A0A443K206"/>
<sequence length="62" mass="7230">MTPDRRPIRQRLAAHFTEAQLDLWIYRPNPDLWSLAPYQLVDAGRAEEVHQLIDRLDAGAYV</sequence>
<protein>
    <submittedName>
        <fullName evidence="1">DUF2384 domain-containing protein</fullName>
    </submittedName>
</protein>
<reference evidence="1 2" key="2">
    <citation type="submission" date="2019-01" db="EMBL/GenBank/DDBJ databases">
        <authorList>
            <person name="Li Y."/>
        </authorList>
    </citation>
    <scope>NUCLEOTIDE SEQUENCE [LARGE SCALE GENOMIC DNA]</scope>
    <source>
        <strain evidence="1 2">07D10-4-3</strain>
    </source>
</reference>
<evidence type="ECO:0000313" key="1">
    <source>
        <dbReference type="EMBL" id="RWR26799.1"/>
    </source>
</evidence>